<reference evidence="4 6" key="2">
    <citation type="submission" date="2020-08" db="EMBL/GenBank/DDBJ databases">
        <title>Genomic Encyclopedia of Type Strains, Phase IV (KMG-IV): sequencing the most valuable type-strain genomes for metagenomic binning, comparative biology and taxonomic classification.</title>
        <authorList>
            <person name="Goeker M."/>
        </authorList>
    </citation>
    <scope>NUCLEOTIDE SEQUENCE [LARGE SCALE GENOMIC DNA]</scope>
    <source>
        <strain evidence="4 6">DSM 107085</strain>
    </source>
</reference>
<keyword evidence="4" id="KW-0808">Transferase</keyword>
<dbReference type="InterPro" id="IPR035985">
    <property type="entry name" value="Ubiquitin-activating_enz"/>
</dbReference>
<dbReference type="OrthoDB" id="8773615at2"/>
<dbReference type="EMBL" id="JACHET010000001">
    <property type="protein sequence ID" value="MBB6184970.1"/>
    <property type="molecule type" value="Genomic_DNA"/>
</dbReference>
<organism evidence="3 5">
    <name type="scientific">Oleiagrimonas soli</name>
    <dbReference type="NCBI Taxonomy" id="1543381"/>
    <lineage>
        <taxon>Bacteria</taxon>
        <taxon>Pseudomonadati</taxon>
        <taxon>Pseudomonadota</taxon>
        <taxon>Gammaproteobacteria</taxon>
        <taxon>Lysobacterales</taxon>
        <taxon>Rhodanobacteraceae</taxon>
        <taxon>Oleiagrimonas</taxon>
    </lineage>
</organism>
<protein>
    <submittedName>
        <fullName evidence="4">Molybdopterin/thiamine biosynthesis adenylyltransferase</fullName>
    </submittedName>
</protein>
<dbReference type="RefSeq" id="WP_043104370.1">
    <property type="nucleotide sequence ID" value="NZ_JACHET010000001.1"/>
</dbReference>
<feature type="domain" description="THIF-type NAD/FAD binding fold" evidence="1">
    <location>
        <begin position="178"/>
        <end position="305"/>
    </location>
</feature>
<proteinExistence type="predicted"/>
<keyword evidence="5" id="KW-1185">Reference proteome</keyword>
<sequence>MSSSPIAPDQALHRLRQDGFKVEIRDQHLLVHGVPFVTAQRVVRFGTLVCLYLQEGDQITPPNGSGDNHQMWWTEEYPCYPDGTVLDLGSDTATRELLPGLTIRNRFSSKPDLYHVTGYPNHYEKVVYYVRMIQNPAKAIDADVDARNGVITETQSAESVFRYPDTASARASILALSAKLAVQRIVIVGLGGTGAYVLDQVAKTPAGEIHLFDGDIFKSHNAFRSPGAASLAEINAREPKTDYYKRKFDPMRRGIISHPVFLSEHNIQDLSGFDFVFVCVDKDEARALIAKYLVEQGIPFVDTGMNLELIAATNSLIGTARATLVSPTRPETASECLPMGKEDDDVLYRQSIQVADMNAMNAALAVIKWKQLLGFYSDTFRSYELSFAVNFGTISRKPCAQDPDD</sequence>
<gene>
    <name evidence="4" type="ORF">HNQ86_002315</name>
    <name evidence="3" type="ORF">LF63_0114680</name>
</gene>
<dbReference type="NCBIfam" id="NF004805">
    <property type="entry name" value="PRK06153.1-4"/>
    <property type="match status" value="1"/>
</dbReference>
<accession>A0A099CSW0</accession>
<dbReference type="InterPro" id="IPR000594">
    <property type="entry name" value="ThiF_NAD_FAD-bd"/>
</dbReference>
<dbReference type="SUPFAM" id="SSF69572">
    <property type="entry name" value="Activating enzymes of the ubiquitin-like proteins"/>
    <property type="match status" value="1"/>
</dbReference>
<dbReference type="HOGENOM" id="CLU_058815_0_0_6"/>
<dbReference type="CDD" id="cd01483">
    <property type="entry name" value="E1_enzyme_family"/>
    <property type="match status" value="1"/>
</dbReference>
<dbReference type="GO" id="GO:0016779">
    <property type="term" value="F:nucleotidyltransferase activity"/>
    <property type="evidence" value="ECO:0007669"/>
    <property type="project" value="UniProtKB-KW"/>
</dbReference>
<dbReference type="Proteomes" id="UP000560000">
    <property type="component" value="Unassembled WGS sequence"/>
</dbReference>
<dbReference type="NCBIfam" id="NF004804">
    <property type="entry name" value="PRK06153.1-3"/>
    <property type="match status" value="1"/>
</dbReference>
<keyword evidence="4" id="KW-0548">Nucleotidyltransferase</keyword>
<evidence type="ECO:0000313" key="4">
    <source>
        <dbReference type="EMBL" id="MBB6184970.1"/>
    </source>
</evidence>
<dbReference type="GO" id="GO:0008641">
    <property type="term" value="F:ubiquitin-like modifier activating enzyme activity"/>
    <property type="evidence" value="ECO:0007669"/>
    <property type="project" value="InterPro"/>
</dbReference>
<dbReference type="Pfam" id="PF00899">
    <property type="entry name" value="ThiF"/>
    <property type="match status" value="1"/>
</dbReference>
<evidence type="ECO:0000313" key="6">
    <source>
        <dbReference type="Proteomes" id="UP000560000"/>
    </source>
</evidence>
<evidence type="ECO:0000313" key="5">
    <source>
        <dbReference type="Proteomes" id="UP000029708"/>
    </source>
</evidence>
<dbReference type="Pfam" id="PF20590">
    <property type="entry name" value="DUF6791"/>
    <property type="match status" value="1"/>
</dbReference>
<evidence type="ECO:0000313" key="3">
    <source>
        <dbReference type="EMBL" id="KGI76786.1"/>
    </source>
</evidence>
<comment type="caution">
    <text evidence="3">The sequence shown here is derived from an EMBL/GenBank/DDBJ whole genome shotgun (WGS) entry which is preliminary data.</text>
</comment>
<reference evidence="3 5" key="1">
    <citation type="submission" date="2014-09" db="EMBL/GenBank/DDBJ databases">
        <title>Xanthomonadaceae 3.5X direct submission.</title>
        <authorList>
            <person name="Fang T."/>
            <person name="Wang H."/>
        </authorList>
    </citation>
    <scope>NUCLEOTIDE SEQUENCE [LARGE SCALE GENOMIC DNA]</scope>
    <source>
        <strain evidence="3 5">3.5X</strain>
    </source>
</reference>
<feature type="domain" description="DUF6791" evidence="2">
    <location>
        <begin position="11"/>
        <end position="166"/>
    </location>
</feature>
<dbReference type="InterPro" id="IPR046741">
    <property type="entry name" value="DUF6791"/>
</dbReference>
<evidence type="ECO:0000259" key="1">
    <source>
        <dbReference type="Pfam" id="PF00899"/>
    </source>
</evidence>
<dbReference type="AlphaFoldDB" id="A0A099CSW0"/>
<evidence type="ECO:0000259" key="2">
    <source>
        <dbReference type="Pfam" id="PF20590"/>
    </source>
</evidence>
<dbReference type="Gene3D" id="3.40.50.720">
    <property type="entry name" value="NAD(P)-binding Rossmann-like Domain"/>
    <property type="match status" value="1"/>
</dbReference>
<dbReference type="EMBL" id="JROI01000016">
    <property type="protein sequence ID" value="KGI76786.1"/>
    <property type="molecule type" value="Genomic_DNA"/>
</dbReference>
<dbReference type="STRING" id="1543381.LF63_0114680"/>
<name>A0A099CSW0_9GAMM</name>
<dbReference type="Proteomes" id="UP000029708">
    <property type="component" value="Unassembled WGS sequence"/>
</dbReference>